<protein>
    <recommendedName>
        <fullName evidence="1">F-box domain-containing protein</fullName>
    </recommendedName>
</protein>
<dbReference type="EMBL" id="MU005630">
    <property type="protein sequence ID" value="KAF2676769.1"/>
    <property type="molecule type" value="Genomic_DNA"/>
</dbReference>
<organism evidence="2 3">
    <name type="scientific">Lentithecium fluviatile CBS 122367</name>
    <dbReference type="NCBI Taxonomy" id="1168545"/>
    <lineage>
        <taxon>Eukaryota</taxon>
        <taxon>Fungi</taxon>
        <taxon>Dikarya</taxon>
        <taxon>Ascomycota</taxon>
        <taxon>Pezizomycotina</taxon>
        <taxon>Dothideomycetes</taxon>
        <taxon>Pleosporomycetidae</taxon>
        <taxon>Pleosporales</taxon>
        <taxon>Massarineae</taxon>
        <taxon>Lentitheciaceae</taxon>
        <taxon>Lentithecium</taxon>
    </lineage>
</organism>
<dbReference type="Proteomes" id="UP000799291">
    <property type="component" value="Unassembled WGS sequence"/>
</dbReference>
<dbReference type="Gene3D" id="1.20.1280.50">
    <property type="match status" value="1"/>
</dbReference>
<reference evidence="2" key="1">
    <citation type="journal article" date="2020" name="Stud. Mycol.">
        <title>101 Dothideomycetes genomes: a test case for predicting lifestyles and emergence of pathogens.</title>
        <authorList>
            <person name="Haridas S."/>
            <person name="Albert R."/>
            <person name="Binder M."/>
            <person name="Bloem J."/>
            <person name="Labutti K."/>
            <person name="Salamov A."/>
            <person name="Andreopoulos B."/>
            <person name="Baker S."/>
            <person name="Barry K."/>
            <person name="Bills G."/>
            <person name="Bluhm B."/>
            <person name="Cannon C."/>
            <person name="Castanera R."/>
            <person name="Culley D."/>
            <person name="Daum C."/>
            <person name="Ezra D."/>
            <person name="Gonzalez J."/>
            <person name="Henrissat B."/>
            <person name="Kuo A."/>
            <person name="Liang C."/>
            <person name="Lipzen A."/>
            <person name="Lutzoni F."/>
            <person name="Magnuson J."/>
            <person name="Mondo S."/>
            <person name="Nolan M."/>
            <person name="Ohm R."/>
            <person name="Pangilinan J."/>
            <person name="Park H.-J."/>
            <person name="Ramirez L."/>
            <person name="Alfaro M."/>
            <person name="Sun H."/>
            <person name="Tritt A."/>
            <person name="Yoshinaga Y."/>
            <person name="Zwiers L.-H."/>
            <person name="Turgeon B."/>
            <person name="Goodwin S."/>
            <person name="Spatafora J."/>
            <person name="Crous P."/>
            <person name="Grigoriev I."/>
        </authorList>
    </citation>
    <scope>NUCLEOTIDE SEQUENCE</scope>
    <source>
        <strain evidence="2">CBS 122367</strain>
    </source>
</reference>
<dbReference type="PROSITE" id="PS50181">
    <property type="entry name" value="FBOX"/>
    <property type="match status" value="1"/>
</dbReference>
<evidence type="ECO:0000313" key="2">
    <source>
        <dbReference type="EMBL" id="KAF2676769.1"/>
    </source>
</evidence>
<dbReference type="AlphaFoldDB" id="A0A6G1IFU1"/>
<sequence length="506" mass="56811">MANIAQLPNEILLDIFECLQDEPFFLVNIVSTCRRWYRLGCSTLYRHISLRSKLRGESTATRFAKSAAQRDLVQSLGLQVTQAHLMGLSVLSGYAFDRLIELGDVVASMENLQTVALSFEKPHGHGFTAPAFAIVSLLHSLPKTVVNLSLDCECMSSPELKQPHICDAVGALLPRLRSLRLQTSHLCSGLLSRISPQATLDHERPNFPIVTTRIRATSSLEYLLVRLVMRPESECGPHTLLCYSENRPIQDTRLSTALHDLQKAGAFPLLRHFAVMGRVDAQPTPQNNNWNVFKVRSLAGCGTTTTTLPWCARGGSSSLYMIRDDEGDWFGSFQEITTALEGPLAWTTTGIKGNPPSLRDTIISWPIGHSKLASRDSVIKMFGVSFRLWKHEDAAKMKLLHSRTAAGFDDTAASSQTLPPGWRWEKPIQRAFTWEDSSREADKMPFLHRYQAFDNARLRDVREPTGYGPNVICMFWHMSSAGFRRPSFKYQAIRLQRPIEPSQEVD</sequence>
<proteinExistence type="predicted"/>
<dbReference type="Pfam" id="PF12937">
    <property type="entry name" value="F-box-like"/>
    <property type="match status" value="1"/>
</dbReference>
<dbReference type="InterPro" id="IPR036047">
    <property type="entry name" value="F-box-like_dom_sf"/>
</dbReference>
<accession>A0A6G1IFU1</accession>
<dbReference type="OrthoDB" id="4192220at2759"/>
<evidence type="ECO:0000313" key="3">
    <source>
        <dbReference type="Proteomes" id="UP000799291"/>
    </source>
</evidence>
<gene>
    <name evidence="2" type="ORF">K458DRAFT_492296</name>
</gene>
<keyword evidence="3" id="KW-1185">Reference proteome</keyword>
<feature type="domain" description="F-box" evidence="1">
    <location>
        <begin position="1"/>
        <end position="48"/>
    </location>
</feature>
<dbReference type="CDD" id="cd09917">
    <property type="entry name" value="F-box_SF"/>
    <property type="match status" value="1"/>
</dbReference>
<name>A0A6G1IFU1_9PLEO</name>
<evidence type="ECO:0000259" key="1">
    <source>
        <dbReference type="PROSITE" id="PS50181"/>
    </source>
</evidence>
<dbReference type="InterPro" id="IPR001810">
    <property type="entry name" value="F-box_dom"/>
</dbReference>
<dbReference type="SUPFAM" id="SSF81383">
    <property type="entry name" value="F-box domain"/>
    <property type="match status" value="1"/>
</dbReference>